<evidence type="ECO:0000313" key="1">
    <source>
        <dbReference type="EMBL" id="KAI0083192.1"/>
    </source>
</evidence>
<name>A0ACB8TMK6_9APHY</name>
<accession>A0ACB8TMK6</accession>
<keyword evidence="2" id="KW-1185">Reference proteome</keyword>
<dbReference type="EMBL" id="MU274983">
    <property type="protein sequence ID" value="KAI0083192.1"/>
    <property type="molecule type" value="Genomic_DNA"/>
</dbReference>
<dbReference type="Proteomes" id="UP001055072">
    <property type="component" value="Unassembled WGS sequence"/>
</dbReference>
<comment type="caution">
    <text evidence="1">The sequence shown here is derived from an EMBL/GenBank/DDBJ whole genome shotgun (WGS) entry which is preliminary data.</text>
</comment>
<organism evidence="1 2">
    <name type="scientific">Irpex rosettiformis</name>
    <dbReference type="NCBI Taxonomy" id="378272"/>
    <lineage>
        <taxon>Eukaryota</taxon>
        <taxon>Fungi</taxon>
        <taxon>Dikarya</taxon>
        <taxon>Basidiomycota</taxon>
        <taxon>Agaricomycotina</taxon>
        <taxon>Agaricomycetes</taxon>
        <taxon>Polyporales</taxon>
        <taxon>Irpicaceae</taxon>
        <taxon>Irpex</taxon>
    </lineage>
</organism>
<feature type="non-terminal residue" evidence="1">
    <location>
        <position position="1"/>
    </location>
</feature>
<reference evidence="1" key="1">
    <citation type="journal article" date="2021" name="Environ. Microbiol.">
        <title>Gene family expansions and transcriptome signatures uncover fungal adaptations to wood decay.</title>
        <authorList>
            <person name="Hage H."/>
            <person name="Miyauchi S."/>
            <person name="Viragh M."/>
            <person name="Drula E."/>
            <person name="Min B."/>
            <person name="Chaduli D."/>
            <person name="Navarro D."/>
            <person name="Favel A."/>
            <person name="Norest M."/>
            <person name="Lesage-Meessen L."/>
            <person name="Balint B."/>
            <person name="Merenyi Z."/>
            <person name="de Eugenio L."/>
            <person name="Morin E."/>
            <person name="Martinez A.T."/>
            <person name="Baldrian P."/>
            <person name="Stursova M."/>
            <person name="Martinez M.J."/>
            <person name="Novotny C."/>
            <person name="Magnuson J.K."/>
            <person name="Spatafora J.W."/>
            <person name="Maurice S."/>
            <person name="Pangilinan J."/>
            <person name="Andreopoulos W."/>
            <person name="LaButti K."/>
            <person name="Hundley H."/>
            <person name="Na H."/>
            <person name="Kuo A."/>
            <person name="Barry K."/>
            <person name="Lipzen A."/>
            <person name="Henrissat B."/>
            <person name="Riley R."/>
            <person name="Ahrendt S."/>
            <person name="Nagy L.G."/>
            <person name="Grigoriev I.V."/>
            <person name="Martin F."/>
            <person name="Rosso M.N."/>
        </authorList>
    </citation>
    <scope>NUCLEOTIDE SEQUENCE</scope>
    <source>
        <strain evidence="1">CBS 384.51</strain>
    </source>
</reference>
<evidence type="ECO:0000313" key="2">
    <source>
        <dbReference type="Proteomes" id="UP001055072"/>
    </source>
</evidence>
<sequence>IFDAVKTVFAKNMEEHIKEEDRLKKSRSVITKIVNALTAKSEIGSPMASMYLLNHFDHYTSHIFQRFYWKQYVDEPSVVITKNKKGFVAISPILDYTLRPQKYEHVNLYDWIRLSNKIKITSKNIQDKLKKEWTVQHIIQHKWINNSKRDAKNLINNESESDNHSDYSQSDTETTKLNKFSNIKNDINSSPLISNYHSYDFFLPDHPQYDTHKVCVNLESKSKVPDFIGGVLPRHDRGDREEYCMTMLTFFRPWRKGQDLKTLKVTWNDEFERYNFSIREQNIIKYFNLRYECNDARDDFAAQRRTQYYNENGWPLNIDSQTTQWLDTYDNNPSYTEFSNELNDNDSNTYSRSALSSLQKMIETEQLVRSNGLLD</sequence>
<gene>
    <name evidence="1" type="ORF">BDY19DRAFT_866458</name>
</gene>
<feature type="non-terminal residue" evidence="1">
    <location>
        <position position="375"/>
    </location>
</feature>
<proteinExistence type="predicted"/>
<protein>
    <submittedName>
        <fullName evidence="1">Uncharacterized protein</fullName>
    </submittedName>
</protein>